<evidence type="ECO:0000313" key="1">
    <source>
        <dbReference type="EMBL" id="KOS41681.1"/>
    </source>
</evidence>
<proteinExistence type="predicted"/>
<name>A0A0M8P6G3_9EURO</name>
<dbReference type="EMBL" id="LHQQ01000125">
    <property type="protein sequence ID" value="KOS41681.1"/>
    <property type="molecule type" value="Genomic_DNA"/>
</dbReference>
<organism evidence="1 2">
    <name type="scientific">Penicillium nordicum</name>
    <dbReference type="NCBI Taxonomy" id="229535"/>
    <lineage>
        <taxon>Eukaryota</taxon>
        <taxon>Fungi</taxon>
        <taxon>Dikarya</taxon>
        <taxon>Ascomycota</taxon>
        <taxon>Pezizomycotina</taxon>
        <taxon>Eurotiomycetes</taxon>
        <taxon>Eurotiomycetidae</taxon>
        <taxon>Eurotiales</taxon>
        <taxon>Aspergillaceae</taxon>
        <taxon>Penicillium</taxon>
    </lineage>
</organism>
<gene>
    <name evidence="1" type="ORF">ACN38_g7449</name>
</gene>
<protein>
    <submittedName>
        <fullName evidence="1">Uncharacterized protein</fullName>
    </submittedName>
</protein>
<accession>A0A0M8P6G3</accession>
<keyword evidence="2" id="KW-1185">Reference proteome</keyword>
<dbReference type="AlphaFoldDB" id="A0A0M8P6G3"/>
<dbReference type="Proteomes" id="UP000037696">
    <property type="component" value="Unassembled WGS sequence"/>
</dbReference>
<reference evidence="1 2" key="1">
    <citation type="submission" date="2015-08" db="EMBL/GenBank/DDBJ databases">
        <title>Genome sequencing of Penicillium nordicum.</title>
        <authorList>
            <person name="Nguyen H.D."/>
            <person name="Seifert K.A."/>
        </authorList>
    </citation>
    <scope>NUCLEOTIDE SEQUENCE [LARGE SCALE GENOMIC DNA]</scope>
    <source>
        <strain evidence="1 2">DAOMC 185683</strain>
    </source>
</reference>
<dbReference type="OrthoDB" id="4298889at2759"/>
<comment type="caution">
    <text evidence="1">The sequence shown here is derived from an EMBL/GenBank/DDBJ whole genome shotgun (WGS) entry which is preliminary data.</text>
</comment>
<sequence>MVYHSESEVPAPIVTHIEQLFSSGLPHLNPSDMALPQTEKIFNIKEARGLQSWQFPSIHIVLPAGFGIQTSLSIYNISGSKLLLAI</sequence>
<evidence type="ECO:0000313" key="2">
    <source>
        <dbReference type="Proteomes" id="UP000037696"/>
    </source>
</evidence>